<dbReference type="PRINTS" id="PR00019">
    <property type="entry name" value="LEURICHRPT"/>
</dbReference>
<name>A0A830DA55_9LAMI</name>
<evidence type="ECO:0000256" key="8">
    <source>
        <dbReference type="ARBA" id="ARBA00023136"/>
    </source>
</evidence>
<keyword evidence="3" id="KW-1003">Cell membrane</keyword>
<dbReference type="InterPro" id="IPR032675">
    <property type="entry name" value="LRR_dom_sf"/>
</dbReference>
<evidence type="ECO:0000256" key="10">
    <source>
        <dbReference type="ARBA" id="ARBA00023180"/>
    </source>
</evidence>
<keyword evidence="12" id="KW-0418">Kinase</keyword>
<dbReference type="SMART" id="SM00369">
    <property type="entry name" value="LRR_TYP"/>
    <property type="match status" value="4"/>
</dbReference>
<feature type="non-terminal residue" evidence="12">
    <location>
        <position position="1"/>
    </location>
</feature>
<organism evidence="12 13">
    <name type="scientific">Phtheirospermum japonicum</name>
    <dbReference type="NCBI Taxonomy" id="374723"/>
    <lineage>
        <taxon>Eukaryota</taxon>
        <taxon>Viridiplantae</taxon>
        <taxon>Streptophyta</taxon>
        <taxon>Embryophyta</taxon>
        <taxon>Tracheophyta</taxon>
        <taxon>Spermatophyta</taxon>
        <taxon>Magnoliopsida</taxon>
        <taxon>eudicotyledons</taxon>
        <taxon>Gunneridae</taxon>
        <taxon>Pentapetalae</taxon>
        <taxon>asterids</taxon>
        <taxon>lamiids</taxon>
        <taxon>Lamiales</taxon>
        <taxon>Orobanchaceae</taxon>
        <taxon>Orobanchaceae incertae sedis</taxon>
        <taxon>Phtheirospermum</taxon>
    </lineage>
</organism>
<dbReference type="SUPFAM" id="SSF52058">
    <property type="entry name" value="L domain-like"/>
    <property type="match status" value="1"/>
</dbReference>
<dbReference type="GO" id="GO:0051707">
    <property type="term" value="P:response to other organism"/>
    <property type="evidence" value="ECO:0007669"/>
    <property type="project" value="UniProtKB-ARBA"/>
</dbReference>
<keyword evidence="9 12" id="KW-0675">Receptor</keyword>
<keyword evidence="12" id="KW-0808">Transferase</keyword>
<dbReference type="GO" id="GO:0005886">
    <property type="term" value="C:plasma membrane"/>
    <property type="evidence" value="ECO:0007669"/>
    <property type="project" value="UniProtKB-SubCell"/>
</dbReference>
<evidence type="ECO:0000256" key="2">
    <source>
        <dbReference type="ARBA" id="ARBA00009592"/>
    </source>
</evidence>
<feature type="domain" description="Leucine-rich repeat-containing N-terminal plant-type" evidence="11">
    <location>
        <begin position="1"/>
        <end position="28"/>
    </location>
</feature>
<evidence type="ECO:0000256" key="6">
    <source>
        <dbReference type="ARBA" id="ARBA00022737"/>
    </source>
</evidence>
<evidence type="ECO:0000256" key="3">
    <source>
        <dbReference type="ARBA" id="ARBA00022475"/>
    </source>
</evidence>
<evidence type="ECO:0000256" key="1">
    <source>
        <dbReference type="ARBA" id="ARBA00004251"/>
    </source>
</evidence>
<dbReference type="InterPro" id="IPR013210">
    <property type="entry name" value="LRR_N_plant-typ"/>
</dbReference>
<keyword evidence="5" id="KW-0812">Transmembrane</keyword>
<keyword evidence="6" id="KW-0677">Repeat</keyword>
<dbReference type="AlphaFoldDB" id="A0A830DA55"/>
<evidence type="ECO:0000256" key="4">
    <source>
        <dbReference type="ARBA" id="ARBA00022614"/>
    </source>
</evidence>
<comment type="similarity">
    <text evidence="2">Belongs to the RLP family.</text>
</comment>
<dbReference type="Pfam" id="PF08263">
    <property type="entry name" value="LRRNT_2"/>
    <property type="match status" value="1"/>
</dbReference>
<feature type="non-terminal residue" evidence="12">
    <location>
        <position position="222"/>
    </location>
</feature>
<dbReference type="Pfam" id="PF00560">
    <property type="entry name" value="LRR_1"/>
    <property type="match status" value="2"/>
</dbReference>
<evidence type="ECO:0000313" key="12">
    <source>
        <dbReference type="EMBL" id="GFQ08707.1"/>
    </source>
</evidence>
<dbReference type="PANTHER" id="PTHR27004">
    <property type="entry name" value="RECEPTOR-LIKE PROTEIN 12 ISOFORM X1"/>
    <property type="match status" value="1"/>
</dbReference>
<evidence type="ECO:0000256" key="9">
    <source>
        <dbReference type="ARBA" id="ARBA00023170"/>
    </source>
</evidence>
<dbReference type="OrthoDB" id="1051127at2759"/>
<proteinExistence type="inferred from homology"/>
<keyword evidence="4" id="KW-0433">Leucine-rich repeat</keyword>
<evidence type="ECO:0000313" key="13">
    <source>
        <dbReference type="Proteomes" id="UP000653305"/>
    </source>
</evidence>
<dbReference type="InterPro" id="IPR001611">
    <property type="entry name" value="Leu-rich_rpt"/>
</dbReference>
<evidence type="ECO:0000259" key="11">
    <source>
        <dbReference type="Pfam" id="PF08263"/>
    </source>
</evidence>
<dbReference type="EMBL" id="BMAC01008813">
    <property type="protein sequence ID" value="GFQ08707.1"/>
    <property type="molecule type" value="Genomic_DNA"/>
</dbReference>
<sequence length="222" mass="24611">EALIAFKTQLSDPHNVLRTWNETSADPCGGCDLGSNSLSGELSPELANLTNLERLVLYNNSITGGIPEEFGTGLTSLTYLDLSRNLLNGTLQESFYNLMKLVTLNLSKNAIFDSIKDEIGNFTNLVNLDLSINAFYGEIPESLGQLSNLAILCDRRLSDNVFEGPISANFINLPKLDVLDLSENNLNGTLPEWNGKQREMTSMCGFERKPLFGRLMHKCDMR</sequence>
<reference evidence="12" key="1">
    <citation type="submission" date="2020-07" db="EMBL/GenBank/DDBJ databases">
        <title>Ethylene signaling mediates host invasion by parasitic plants.</title>
        <authorList>
            <person name="Yoshida S."/>
        </authorList>
    </citation>
    <scope>NUCLEOTIDE SEQUENCE</scope>
    <source>
        <strain evidence="12">Okayama</strain>
    </source>
</reference>
<dbReference type="InterPro" id="IPR003591">
    <property type="entry name" value="Leu-rich_rpt_typical-subtyp"/>
</dbReference>
<dbReference type="GO" id="GO:0016301">
    <property type="term" value="F:kinase activity"/>
    <property type="evidence" value="ECO:0007669"/>
    <property type="project" value="UniProtKB-KW"/>
</dbReference>
<keyword evidence="7" id="KW-1133">Transmembrane helix</keyword>
<keyword evidence="8" id="KW-0472">Membrane</keyword>
<comment type="subcellular location">
    <subcellularLocation>
        <location evidence="1">Cell membrane</location>
        <topology evidence="1">Single-pass type I membrane protein</topology>
    </subcellularLocation>
</comment>
<dbReference type="Pfam" id="PF13855">
    <property type="entry name" value="LRR_8"/>
    <property type="match status" value="1"/>
</dbReference>
<evidence type="ECO:0000256" key="5">
    <source>
        <dbReference type="ARBA" id="ARBA00022692"/>
    </source>
</evidence>
<dbReference type="PANTHER" id="PTHR27004:SF203">
    <property type="entry name" value="LEUCINE-RICH REPEAT-CONTAINING N-TERMINAL PLANT-TYPE DOMAIN-CONTAINING PROTEIN"/>
    <property type="match status" value="1"/>
</dbReference>
<dbReference type="Proteomes" id="UP000653305">
    <property type="component" value="Unassembled WGS sequence"/>
</dbReference>
<gene>
    <name evidence="12" type="ORF">PHJA_003014700</name>
</gene>
<accession>A0A830DA55</accession>
<dbReference type="FunFam" id="3.80.10.10:FF:000383">
    <property type="entry name" value="Leucine-rich repeat receptor protein kinase EMS1"/>
    <property type="match status" value="1"/>
</dbReference>
<comment type="caution">
    <text evidence="12">The sequence shown here is derived from an EMBL/GenBank/DDBJ whole genome shotgun (WGS) entry which is preliminary data.</text>
</comment>
<dbReference type="GO" id="GO:0006952">
    <property type="term" value="P:defense response"/>
    <property type="evidence" value="ECO:0007669"/>
    <property type="project" value="UniProtKB-ARBA"/>
</dbReference>
<keyword evidence="13" id="KW-1185">Reference proteome</keyword>
<evidence type="ECO:0000256" key="7">
    <source>
        <dbReference type="ARBA" id="ARBA00022989"/>
    </source>
</evidence>
<keyword evidence="10" id="KW-0325">Glycoprotein</keyword>
<dbReference type="Gene3D" id="3.80.10.10">
    <property type="entry name" value="Ribonuclease Inhibitor"/>
    <property type="match status" value="2"/>
</dbReference>
<protein>
    <submittedName>
        <fullName evidence="12">Probable LRR receptor-like serine/threonine-protein kinase at3g47570</fullName>
    </submittedName>
</protein>